<evidence type="ECO:0000313" key="2">
    <source>
        <dbReference type="EMBL" id="PQV58255.1"/>
    </source>
</evidence>
<dbReference type="RefSeq" id="WP_105512558.1">
    <property type="nucleotide sequence ID" value="NZ_PVEP01000001.1"/>
</dbReference>
<proteinExistence type="predicted"/>
<evidence type="ECO:0000256" key="1">
    <source>
        <dbReference type="SAM" id="SignalP"/>
    </source>
</evidence>
<protein>
    <recommendedName>
        <fullName evidence="4">YD repeat-containing protein</fullName>
    </recommendedName>
</protein>
<dbReference type="OrthoDB" id="7859341at2"/>
<keyword evidence="3" id="KW-1185">Reference proteome</keyword>
<dbReference type="Proteomes" id="UP000238338">
    <property type="component" value="Unassembled WGS sequence"/>
</dbReference>
<sequence>MPIAADRLAGALASLWLSLAPVAAVAADCPVPGDTGVRAEYADGGVVDYRLLPDGQVEVFEPAAGGAGEGLVFTSLYGVYDLTVAARDADGGTDPDRTLRYGYATDDHPLARPESGAVWVGTAVTHWPDGSETAETAAYVFGREGERQLSGCTYRTIPVKVTFMDDRGWVAQDLLYFIDFGLSVATGRQHVTDRAPRWRALAGLVPITP</sequence>
<evidence type="ECO:0000313" key="3">
    <source>
        <dbReference type="Proteomes" id="UP000238338"/>
    </source>
</evidence>
<accession>A0A2S8SBP5</accession>
<evidence type="ECO:0008006" key="4">
    <source>
        <dbReference type="Google" id="ProtNLM"/>
    </source>
</evidence>
<name>A0A2S8SBP5_9RHOB</name>
<reference evidence="2 3" key="1">
    <citation type="submission" date="2018-02" db="EMBL/GenBank/DDBJ databases">
        <title>Genomic Encyclopedia of Archaeal and Bacterial Type Strains, Phase II (KMG-II): from individual species to whole genera.</title>
        <authorList>
            <person name="Goeker M."/>
        </authorList>
    </citation>
    <scope>NUCLEOTIDE SEQUENCE [LARGE SCALE GENOMIC DNA]</scope>
    <source>
        <strain evidence="2 3">DSM 18921</strain>
    </source>
</reference>
<dbReference type="AlphaFoldDB" id="A0A2S8SBP5"/>
<comment type="caution">
    <text evidence="2">The sequence shown here is derived from an EMBL/GenBank/DDBJ whole genome shotgun (WGS) entry which is preliminary data.</text>
</comment>
<keyword evidence="1" id="KW-0732">Signal</keyword>
<organism evidence="2 3">
    <name type="scientific">Albidovulum denitrificans</name>
    <dbReference type="NCBI Taxonomy" id="404881"/>
    <lineage>
        <taxon>Bacteria</taxon>
        <taxon>Pseudomonadati</taxon>
        <taxon>Pseudomonadota</taxon>
        <taxon>Alphaproteobacteria</taxon>
        <taxon>Rhodobacterales</taxon>
        <taxon>Paracoccaceae</taxon>
        <taxon>Albidovulum</taxon>
    </lineage>
</organism>
<gene>
    <name evidence="2" type="ORF">LX70_00062</name>
</gene>
<feature type="chain" id="PRO_5015740851" description="YD repeat-containing protein" evidence="1">
    <location>
        <begin position="27"/>
        <end position="209"/>
    </location>
</feature>
<feature type="signal peptide" evidence="1">
    <location>
        <begin position="1"/>
        <end position="26"/>
    </location>
</feature>
<dbReference type="EMBL" id="PVEP01000001">
    <property type="protein sequence ID" value="PQV58255.1"/>
    <property type="molecule type" value="Genomic_DNA"/>
</dbReference>